<name>M3GWF0_9LEPT</name>
<dbReference type="Proteomes" id="UP000011770">
    <property type="component" value="Unassembled WGS sequence"/>
</dbReference>
<reference evidence="1 2" key="1">
    <citation type="submission" date="2013-01" db="EMBL/GenBank/DDBJ databases">
        <authorList>
            <person name="Harkins D.M."/>
            <person name="Durkin A.S."/>
            <person name="Brinkac L.M."/>
            <person name="Haft D.H."/>
            <person name="Selengut J.D."/>
            <person name="Sanka R."/>
            <person name="DePew J."/>
            <person name="Purushe J."/>
            <person name="Tulsiani S.M."/>
            <person name="Graham G.C."/>
            <person name="Burns M.-A."/>
            <person name="Dohnt M.F."/>
            <person name="Smythe L.D."/>
            <person name="McKay D.B."/>
            <person name="Craig S.B."/>
            <person name="Vinetz J.M."/>
            <person name="Sutton G.G."/>
            <person name="Nierman W.C."/>
            <person name="Fouts D.E."/>
        </authorList>
    </citation>
    <scope>NUCLEOTIDE SEQUENCE [LARGE SCALE GENOMIC DNA]</scope>
    <source>
        <strain evidence="1 2">LT2116</strain>
    </source>
</reference>
<gene>
    <name evidence="1" type="ORF">LEP1GSC188_2659</name>
</gene>
<sequence>MQSIAYSLAIFQLGEAEEGRIAKEIDKTILFGIDVFIEKL</sequence>
<comment type="caution">
    <text evidence="1">The sequence shown here is derived from an EMBL/GenBank/DDBJ whole genome shotgun (WGS) entry which is preliminary data.</text>
</comment>
<organism evidence="1 2">
    <name type="scientific">Leptospira weilii serovar Topaz str. LT2116</name>
    <dbReference type="NCBI Taxonomy" id="1088540"/>
    <lineage>
        <taxon>Bacteria</taxon>
        <taxon>Pseudomonadati</taxon>
        <taxon>Spirochaetota</taxon>
        <taxon>Spirochaetia</taxon>
        <taxon>Leptospirales</taxon>
        <taxon>Leptospiraceae</taxon>
        <taxon>Leptospira</taxon>
    </lineage>
</organism>
<dbReference type="AlphaFoldDB" id="M3GWF0"/>
<evidence type="ECO:0000313" key="1">
    <source>
        <dbReference type="EMBL" id="EMF81221.1"/>
    </source>
</evidence>
<proteinExistence type="predicted"/>
<accession>M3GWF0</accession>
<evidence type="ECO:0000313" key="2">
    <source>
        <dbReference type="Proteomes" id="UP000011770"/>
    </source>
</evidence>
<protein>
    <submittedName>
        <fullName evidence="1">Uncharacterized protein</fullName>
    </submittedName>
</protein>
<dbReference type="EMBL" id="AHOR02000037">
    <property type="protein sequence ID" value="EMF81221.1"/>
    <property type="molecule type" value="Genomic_DNA"/>
</dbReference>